<dbReference type="EMBL" id="JANIIK010000034">
    <property type="protein sequence ID" value="KAJ3614070.1"/>
    <property type="molecule type" value="Genomic_DNA"/>
</dbReference>
<evidence type="ECO:0000313" key="2">
    <source>
        <dbReference type="EMBL" id="KAJ3614070.1"/>
    </source>
</evidence>
<sequence length="104" mass="11639">MLEAKELEEALEAAGPTPLPKEEIEEVATPTGGHSPGGPYDYPGRHFGRGPQAGHQRGRKRPLNRQAKPQRDGQKKRTRLRLHGLKLPKTPLGTTLRMVKRRLH</sequence>
<evidence type="ECO:0000313" key="3">
    <source>
        <dbReference type="Proteomes" id="UP001148018"/>
    </source>
</evidence>
<evidence type="ECO:0000256" key="1">
    <source>
        <dbReference type="SAM" id="MobiDB-lite"/>
    </source>
</evidence>
<gene>
    <name evidence="2" type="ORF">NHX12_017647</name>
</gene>
<dbReference type="Proteomes" id="UP001148018">
    <property type="component" value="Unassembled WGS sequence"/>
</dbReference>
<reference evidence="2" key="1">
    <citation type="submission" date="2022-07" db="EMBL/GenBank/DDBJ databases">
        <title>Chromosome-level genome of Muraenolepis orangiensis.</title>
        <authorList>
            <person name="Kim J."/>
        </authorList>
    </citation>
    <scope>NUCLEOTIDE SEQUENCE</scope>
    <source>
        <strain evidence="2">KU_S4_2022</strain>
        <tissue evidence="2">Muscle</tissue>
    </source>
</reference>
<keyword evidence="3" id="KW-1185">Reference proteome</keyword>
<organism evidence="2 3">
    <name type="scientific">Muraenolepis orangiensis</name>
    <name type="common">Patagonian moray cod</name>
    <dbReference type="NCBI Taxonomy" id="630683"/>
    <lineage>
        <taxon>Eukaryota</taxon>
        <taxon>Metazoa</taxon>
        <taxon>Chordata</taxon>
        <taxon>Craniata</taxon>
        <taxon>Vertebrata</taxon>
        <taxon>Euteleostomi</taxon>
        <taxon>Actinopterygii</taxon>
        <taxon>Neopterygii</taxon>
        <taxon>Teleostei</taxon>
        <taxon>Neoteleostei</taxon>
        <taxon>Acanthomorphata</taxon>
        <taxon>Zeiogadaria</taxon>
        <taxon>Gadariae</taxon>
        <taxon>Gadiformes</taxon>
        <taxon>Muraenolepidoidei</taxon>
        <taxon>Muraenolepididae</taxon>
        <taxon>Muraenolepis</taxon>
    </lineage>
</organism>
<name>A0A9Q0EVB5_9TELE</name>
<protein>
    <submittedName>
        <fullName evidence="2">Uncharacterized protein</fullName>
    </submittedName>
</protein>
<proteinExistence type="predicted"/>
<feature type="region of interest" description="Disordered" evidence="1">
    <location>
        <begin position="1"/>
        <end position="81"/>
    </location>
</feature>
<comment type="caution">
    <text evidence="2">The sequence shown here is derived from an EMBL/GenBank/DDBJ whole genome shotgun (WGS) entry which is preliminary data.</text>
</comment>
<dbReference type="AlphaFoldDB" id="A0A9Q0EVB5"/>
<accession>A0A9Q0EVB5</accession>